<accession>A0ACD5BNU8</accession>
<evidence type="ECO:0000313" key="1">
    <source>
        <dbReference type="EMBL" id="WYW19400.1"/>
    </source>
</evidence>
<dbReference type="EMBL" id="CP150484">
    <property type="protein sequence ID" value="WYW19400.1"/>
    <property type="molecule type" value="Genomic_DNA"/>
</dbReference>
<keyword evidence="2" id="KW-1185">Reference proteome</keyword>
<protein>
    <submittedName>
        <fullName evidence="1">Uncharacterized protein</fullName>
    </submittedName>
</protein>
<gene>
    <name evidence="1" type="ORF">LCL61_28025</name>
</gene>
<name>A0ACD5BNU8_9PSEU</name>
<dbReference type="Proteomes" id="UP001456344">
    <property type="component" value="Chromosome"/>
</dbReference>
<sequence length="70" mass="7774">MSEHRNDGDDSGDPSPDKFRGPSPDNTGDRPLDHVSSRGKDPDWRRNLITVIQLLTVLAALAHEVWKLLG</sequence>
<reference evidence="1" key="1">
    <citation type="submission" date="2023-10" db="EMBL/GenBank/DDBJ databases">
        <title>Whole genome sequencing of actinobacterial strain Amycolatopsis sp. (BCA-696) identifies the underlying plant growth-promoting genes.</title>
        <authorList>
            <person name="Gandham P."/>
            <person name="Vadla N."/>
            <person name="Saji A."/>
            <person name="Srinivas V."/>
            <person name="Ruperao P."/>
            <person name="Selvanayagam S."/>
            <person name="Saxena R.K."/>
            <person name="Rathore A."/>
            <person name="Gopalakrishnan S."/>
            <person name="Thakur V."/>
        </authorList>
    </citation>
    <scope>NUCLEOTIDE SEQUENCE</scope>
    <source>
        <strain evidence="1">BCA-696</strain>
    </source>
</reference>
<evidence type="ECO:0000313" key="2">
    <source>
        <dbReference type="Proteomes" id="UP001456344"/>
    </source>
</evidence>
<organism evidence="1 2">
    <name type="scientific">Amycolatopsis coloradensis</name>
    <dbReference type="NCBI Taxonomy" id="76021"/>
    <lineage>
        <taxon>Bacteria</taxon>
        <taxon>Bacillati</taxon>
        <taxon>Actinomycetota</taxon>
        <taxon>Actinomycetes</taxon>
        <taxon>Pseudonocardiales</taxon>
        <taxon>Pseudonocardiaceae</taxon>
        <taxon>Amycolatopsis</taxon>
    </lineage>
</organism>
<proteinExistence type="predicted"/>